<dbReference type="RefSeq" id="WP_186977675.1">
    <property type="nucleotide sequence ID" value="NZ_JACOOH010000008.1"/>
</dbReference>
<dbReference type="InterPro" id="IPR036249">
    <property type="entry name" value="Thioredoxin-like_sf"/>
</dbReference>
<dbReference type="InterPro" id="IPR000866">
    <property type="entry name" value="AhpC/TSA"/>
</dbReference>
<dbReference type="Pfam" id="PF14289">
    <property type="entry name" value="DUF4369"/>
    <property type="match status" value="1"/>
</dbReference>
<evidence type="ECO:0000256" key="2">
    <source>
        <dbReference type="ARBA" id="ARBA00022748"/>
    </source>
</evidence>
<accession>A0ABR7D4M2</accession>
<comment type="caution">
    <text evidence="6">The sequence shown here is derived from an EMBL/GenBank/DDBJ whole genome shotgun (WGS) entry which is preliminary data.</text>
</comment>
<dbReference type="EMBL" id="JACOOH010000008">
    <property type="protein sequence ID" value="MBC5622829.1"/>
    <property type="molecule type" value="Genomic_DNA"/>
</dbReference>
<evidence type="ECO:0000256" key="1">
    <source>
        <dbReference type="ARBA" id="ARBA00004196"/>
    </source>
</evidence>
<proteinExistence type="predicted"/>
<dbReference type="Gene3D" id="3.40.30.10">
    <property type="entry name" value="Glutaredoxin"/>
    <property type="match status" value="1"/>
</dbReference>
<protein>
    <submittedName>
        <fullName evidence="6">AhpC/TSA family protein</fullName>
    </submittedName>
</protein>
<keyword evidence="4" id="KW-0676">Redox-active center</keyword>
<dbReference type="Pfam" id="PF00578">
    <property type="entry name" value="AhpC-TSA"/>
    <property type="match status" value="1"/>
</dbReference>
<dbReference type="CDD" id="cd02966">
    <property type="entry name" value="TlpA_like_family"/>
    <property type="match status" value="1"/>
</dbReference>
<feature type="domain" description="Thioredoxin" evidence="5">
    <location>
        <begin position="222"/>
        <end position="362"/>
    </location>
</feature>
<sequence length="362" mass="41336">MRYFIAFLVVCCVGCTRSSRYAFTLKGDLDGMKYGKAFLIAPGDSAKILYTAEIDGGKFEIKGELDEPGSYILKVNRRQFYFFMDGKNMEVTGDYSKLGNRSVKGSPANDLNEEYDKIAQEQFYTVRNALISEYKEALDAGEQKLADEKMTEALKAEEIQYRLTKEFVKKYPDNMFSAYIADNVKGESHEKGKALYDLLSERNKSSYYGRLLKKHTDELAVSALGVPCPNFTATDESGNKVSLDSQKGNILILDFWASWCGPCRQEMKNLREQYAEFKDQGVRIMSISLDDSVEKWKKACEEERIPWISVRDDNGWSKSEIRKLFGIQAIPFIVLLDKDGNIVAKNIRRNSLREKIVELLQK</sequence>
<dbReference type="SUPFAM" id="SSF52833">
    <property type="entry name" value="Thioredoxin-like"/>
    <property type="match status" value="1"/>
</dbReference>
<evidence type="ECO:0000313" key="6">
    <source>
        <dbReference type="EMBL" id="MBC5622829.1"/>
    </source>
</evidence>
<dbReference type="PROSITE" id="PS51352">
    <property type="entry name" value="THIOREDOXIN_2"/>
    <property type="match status" value="1"/>
</dbReference>
<gene>
    <name evidence="6" type="ORF">H8S64_17195</name>
</gene>
<dbReference type="InterPro" id="IPR025380">
    <property type="entry name" value="DUF4369"/>
</dbReference>
<reference evidence="6 7" key="1">
    <citation type="submission" date="2020-08" db="EMBL/GenBank/DDBJ databases">
        <title>Genome public.</title>
        <authorList>
            <person name="Liu C."/>
            <person name="Sun Q."/>
        </authorList>
    </citation>
    <scope>NUCLEOTIDE SEQUENCE [LARGE SCALE GENOMIC DNA]</scope>
    <source>
        <strain evidence="6 7">NSJ-56</strain>
    </source>
</reference>
<name>A0ABR7D4M2_9BACT</name>
<dbReference type="InterPro" id="IPR050553">
    <property type="entry name" value="Thioredoxin_ResA/DsbE_sf"/>
</dbReference>
<dbReference type="InterPro" id="IPR017937">
    <property type="entry name" value="Thioredoxin_CS"/>
</dbReference>
<organism evidence="6 7">
    <name type="scientific">Butyricimonas hominis</name>
    <dbReference type="NCBI Taxonomy" id="2763032"/>
    <lineage>
        <taxon>Bacteria</taxon>
        <taxon>Pseudomonadati</taxon>
        <taxon>Bacteroidota</taxon>
        <taxon>Bacteroidia</taxon>
        <taxon>Bacteroidales</taxon>
        <taxon>Odoribacteraceae</taxon>
        <taxon>Butyricimonas</taxon>
    </lineage>
</organism>
<evidence type="ECO:0000256" key="4">
    <source>
        <dbReference type="ARBA" id="ARBA00023284"/>
    </source>
</evidence>
<dbReference type="InterPro" id="IPR013766">
    <property type="entry name" value="Thioredoxin_domain"/>
</dbReference>
<dbReference type="PANTHER" id="PTHR42852">
    <property type="entry name" value="THIOL:DISULFIDE INTERCHANGE PROTEIN DSBE"/>
    <property type="match status" value="1"/>
</dbReference>
<evidence type="ECO:0000256" key="3">
    <source>
        <dbReference type="ARBA" id="ARBA00023157"/>
    </source>
</evidence>
<evidence type="ECO:0000259" key="5">
    <source>
        <dbReference type="PROSITE" id="PS51352"/>
    </source>
</evidence>
<keyword evidence="2" id="KW-0201">Cytochrome c-type biogenesis</keyword>
<dbReference type="Proteomes" id="UP000646484">
    <property type="component" value="Unassembled WGS sequence"/>
</dbReference>
<keyword evidence="7" id="KW-1185">Reference proteome</keyword>
<dbReference type="PANTHER" id="PTHR42852:SF6">
    <property type="entry name" value="THIOL:DISULFIDE INTERCHANGE PROTEIN DSBE"/>
    <property type="match status" value="1"/>
</dbReference>
<keyword evidence="3" id="KW-1015">Disulfide bond</keyword>
<comment type="subcellular location">
    <subcellularLocation>
        <location evidence="1">Cell envelope</location>
    </subcellularLocation>
</comment>
<dbReference type="PROSITE" id="PS00194">
    <property type="entry name" value="THIOREDOXIN_1"/>
    <property type="match status" value="1"/>
</dbReference>
<evidence type="ECO:0000313" key="7">
    <source>
        <dbReference type="Proteomes" id="UP000646484"/>
    </source>
</evidence>